<evidence type="ECO:0008006" key="3">
    <source>
        <dbReference type="Google" id="ProtNLM"/>
    </source>
</evidence>
<organism evidence="1 2">
    <name type="scientific">Candidatus Synechococcus spongiarum LMB bulk15N</name>
    <dbReference type="NCBI Taxonomy" id="1943583"/>
    <lineage>
        <taxon>Bacteria</taxon>
        <taxon>Bacillati</taxon>
        <taxon>Cyanobacteriota</taxon>
        <taxon>Cyanophyceae</taxon>
        <taxon>Synechococcales</taxon>
        <taxon>Synechococcaceae</taxon>
        <taxon>Synechococcus</taxon>
    </lineage>
</organism>
<dbReference type="Proteomes" id="UP000242590">
    <property type="component" value="Unassembled WGS sequence"/>
</dbReference>
<evidence type="ECO:0000313" key="1">
    <source>
        <dbReference type="EMBL" id="OOV34325.1"/>
    </source>
</evidence>
<name>A0A1T1D0D9_9SYNE</name>
<dbReference type="EMBL" id="MWLE01000082">
    <property type="protein sequence ID" value="OOV34325.1"/>
    <property type="molecule type" value="Genomic_DNA"/>
</dbReference>
<reference evidence="1 2" key="1">
    <citation type="submission" date="2017-02" db="EMBL/GenBank/DDBJ databases">
        <title>Draft Genome Sequences of 'Candidatus Synechococcus spongiarum', Cyanobacterial Symbionts of the Mediterranean Sponge Aplysina aerophoba from two locations.</title>
        <authorList>
            <person name="Slaby B.M."/>
            <person name="Hentschel U."/>
        </authorList>
    </citation>
    <scope>NUCLEOTIDE SEQUENCE [LARGE SCALE GENOMIC DNA]</scope>
    <source>
        <strain evidence="1">LMB bulk15N</strain>
    </source>
</reference>
<protein>
    <recommendedName>
        <fullName evidence="3">Transposase DDE domain-containing protein</fullName>
    </recommendedName>
</protein>
<sequence>MEQWKSSVRAKVEHMLFYIKQMFSYEKTRYRGLAKNENRLALLLGCANLLSAEPVWSDARRIAVSDGSKPDKDPIISQGFELLLATVERAYLASHNIKPSITPLCQLIHRCLNGNLDSFCWIFLGHRICWNFALFI</sequence>
<comment type="caution">
    <text evidence="1">The sequence shown here is derived from an EMBL/GenBank/DDBJ whole genome shotgun (WGS) entry which is preliminary data.</text>
</comment>
<proteinExistence type="predicted"/>
<gene>
    <name evidence="1" type="ORF">BV53_05985</name>
</gene>
<dbReference type="AlphaFoldDB" id="A0A1T1D0D9"/>
<accession>A0A1T1D0D9</accession>
<evidence type="ECO:0000313" key="2">
    <source>
        <dbReference type="Proteomes" id="UP000242590"/>
    </source>
</evidence>